<proteinExistence type="predicted"/>
<protein>
    <submittedName>
        <fullName evidence="1">DUF1934 domain-containing protein</fullName>
    </submittedName>
</protein>
<dbReference type="Proteomes" id="UP000306980">
    <property type="component" value="Unassembled WGS sequence"/>
</dbReference>
<dbReference type="Pfam" id="PF09148">
    <property type="entry name" value="DUF1934"/>
    <property type="match status" value="1"/>
</dbReference>
<dbReference type="OrthoDB" id="2352933at2"/>
<dbReference type="RefSeq" id="WP_138602940.1">
    <property type="nucleotide sequence ID" value="NZ_VCIA01000001.1"/>
</dbReference>
<evidence type="ECO:0000313" key="2">
    <source>
        <dbReference type="Proteomes" id="UP000306980"/>
    </source>
</evidence>
<reference evidence="1 2" key="1">
    <citation type="submission" date="2019-05" db="EMBL/GenBank/DDBJ databases">
        <title>Genomic analysis of Lentibacillus sp. NKC220-2.</title>
        <authorList>
            <person name="Oh Y.J."/>
        </authorList>
    </citation>
    <scope>NUCLEOTIDE SEQUENCE [LARGE SCALE GENOMIC DNA]</scope>
    <source>
        <strain evidence="1 2">NKC220-2</strain>
    </source>
</reference>
<comment type="caution">
    <text evidence="1">The sequence shown here is derived from an EMBL/GenBank/DDBJ whole genome shotgun (WGS) entry which is preliminary data.</text>
</comment>
<organism evidence="1 2">
    <name type="scientific">Lentibacillus cibarius</name>
    <dbReference type="NCBI Taxonomy" id="2583219"/>
    <lineage>
        <taxon>Bacteria</taxon>
        <taxon>Bacillati</taxon>
        <taxon>Bacillota</taxon>
        <taxon>Bacilli</taxon>
        <taxon>Bacillales</taxon>
        <taxon>Bacillaceae</taxon>
        <taxon>Lentibacillus</taxon>
    </lineage>
</organism>
<evidence type="ECO:0000313" key="1">
    <source>
        <dbReference type="EMBL" id="TMN22031.1"/>
    </source>
</evidence>
<dbReference type="AlphaFoldDB" id="A0A5S3QLD4"/>
<gene>
    <name evidence="1" type="ORF">FFL34_07780</name>
</gene>
<dbReference type="SUPFAM" id="SSF50814">
    <property type="entry name" value="Lipocalins"/>
    <property type="match status" value="1"/>
</dbReference>
<sequence length="147" mass="17253">MNDNAKQVAIELRTAIADNGEMEYNTVRQMGRYYQQEKMDVLTFNETMDDGSQVSNMITIYNDKVSIKRKGPVAMHQQFRQYRSTENVYQHPHGNIHMETYTKRMNYQRPSLQEAGQLTIDYTVKLNGQEERTHQLTLNVRNKEGSE</sequence>
<accession>A0A5S3QLD4</accession>
<dbReference type="InterPro" id="IPR012674">
    <property type="entry name" value="Calycin"/>
</dbReference>
<name>A0A5S3QLD4_9BACI</name>
<dbReference type="InterPro" id="IPR015231">
    <property type="entry name" value="DUF1934"/>
</dbReference>
<dbReference type="EMBL" id="VCIA01000001">
    <property type="protein sequence ID" value="TMN22031.1"/>
    <property type="molecule type" value="Genomic_DNA"/>
</dbReference>
<dbReference type="Gene3D" id="2.40.128.20">
    <property type="match status" value="1"/>
</dbReference>